<organism evidence="2 3">
    <name type="scientific">Nostocoides veronense</name>
    <dbReference type="NCBI Taxonomy" id="330836"/>
    <lineage>
        <taxon>Bacteria</taxon>
        <taxon>Bacillati</taxon>
        <taxon>Actinomycetota</taxon>
        <taxon>Actinomycetes</taxon>
        <taxon>Micrococcales</taxon>
        <taxon>Intrasporangiaceae</taxon>
        <taxon>Nostocoides</taxon>
    </lineage>
</organism>
<comment type="similarity">
    <text evidence="1">Belongs to the TelA family.</text>
</comment>
<dbReference type="RefSeq" id="WP_344083700.1">
    <property type="nucleotide sequence ID" value="NZ_BAAAPO010000026.1"/>
</dbReference>
<name>A0ABN2LM16_9MICO</name>
<dbReference type="Proteomes" id="UP001499938">
    <property type="component" value="Unassembled WGS sequence"/>
</dbReference>
<evidence type="ECO:0000313" key="2">
    <source>
        <dbReference type="EMBL" id="GAA1793258.1"/>
    </source>
</evidence>
<comment type="caution">
    <text evidence="2">The sequence shown here is derived from an EMBL/GenBank/DDBJ whole genome shotgun (WGS) entry which is preliminary data.</text>
</comment>
<dbReference type="Pfam" id="PF05816">
    <property type="entry name" value="TelA"/>
    <property type="match status" value="1"/>
</dbReference>
<evidence type="ECO:0000313" key="3">
    <source>
        <dbReference type="Proteomes" id="UP001499938"/>
    </source>
</evidence>
<sequence length="410" mass="44971">MSEQPQDAAVQPLAPPMETLTLEAPPAVLAIPTTSAPKMAPAVPASAVPMLDQKVDGYLDALMKSETKSPEYEAKATEMRTMGDDDIRRAAESSNRLLQSPVKALQEGGLASGSKVGKTLLELRRTVEELDPSQAQGAKKVLGMIPFGDKISDYFRKYQSAQSHLNGILHSLRNGQDELQRDNVALNLEKQQLWDSMGRLNQYVYIAEKLDAKLAAQIATLDATDPEKAKALREDVLFYVRQKHQDLLTQLAVSIQNYLAIDIVIKNNIELIKGVDRATTTTISALRTAVIVSQALSNQQLVLDQITALNTTTSGLIERTSEMLKDNSIRIQEQAASATIGLPQLQRAFQNIYATMDAIDTFKVQALDNMAATIGTLETEVAKSRTYLDRVQRQDQRVISGSLDIGRPNA</sequence>
<accession>A0ABN2LM16</accession>
<dbReference type="PANTHER" id="PTHR38432">
    <property type="entry name" value="TELA-LIKE PROTEIN SAOUHSC_01408"/>
    <property type="match status" value="1"/>
</dbReference>
<dbReference type="EMBL" id="BAAAPO010000026">
    <property type="protein sequence ID" value="GAA1793258.1"/>
    <property type="molecule type" value="Genomic_DNA"/>
</dbReference>
<evidence type="ECO:0000256" key="1">
    <source>
        <dbReference type="ARBA" id="ARBA00005541"/>
    </source>
</evidence>
<dbReference type="PANTHER" id="PTHR38432:SF1">
    <property type="entry name" value="TELA-LIKE PROTEIN SAOUHSC_01408"/>
    <property type="match status" value="1"/>
</dbReference>
<keyword evidence="3" id="KW-1185">Reference proteome</keyword>
<proteinExistence type="inferred from homology"/>
<dbReference type="InterPro" id="IPR008863">
    <property type="entry name" value="Toxic_anion-R_TelA"/>
</dbReference>
<gene>
    <name evidence="2" type="ORF">GCM10009811_17530</name>
</gene>
<protein>
    <submittedName>
        <fullName evidence="2">Toxic anion resistance protein</fullName>
    </submittedName>
</protein>
<reference evidence="2 3" key="1">
    <citation type="journal article" date="2019" name="Int. J. Syst. Evol. Microbiol.">
        <title>The Global Catalogue of Microorganisms (GCM) 10K type strain sequencing project: providing services to taxonomists for standard genome sequencing and annotation.</title>
        <authorList>
            <consortium name="The Broad Institute Genomics Platform"/>
            <consortium name="The Broad Institute Genome Sequencing Center for Infectious Disease"/>
            <person name="Wu L."/>
            <person name="Ma J."/>
        </authorList>
    </citation>
    <scope>NUCLEOTIDE SEQUENCE [LARGE SCALE GENOMIC DNA]</scope>
    <source>
        <strain evidence="2 3">JCM 15592</strain>
    </source>
</reference>